<name>X7F2S5_9RHOB</name>
<dbReference type="Pfam" id="PF00082">
    <property type="entry name" value="Peptidase_S8"/>
    <property type="match status" value="1"/>
</dbReference>
<dbReference type="eggNOG" id="COG1404">
    <property type="taxonomic scope" value="Bacteria"/>
</dbReference>
<feature type="active site" description="Charge relay system" evidence="4">
    <location>
        <position position="97"/>
    </location>
</feature>
<dbReference type="PROSITE" id="PS51829">
    <property type="entry name" value="P_HOMO_B"/>
    <property type="match status" value="1"/>
</dbReference>
<dbReference type="Gene3D" id="2.60.120.260">
    <property type="entry name" value="Galactose-binding domain-like"/>
    <property type="match status" value="1"/>
</dbReference>
<dbReference type="SUPFAM" id="SSF51120">
    <property type="entry name" value="beta-Roll"/>
    <property type="match status" value="2"/>
</dbReference>
<evidence type="ECO:0000313" key="7">
    <source>
        <dbReference type="EMBL" id="ETX27227.1"/>
    </source>
</evidence>
<dbReference type="SUPFAM" id="SSF52743">
    <property type="entry name" value="Subtilisin-like"/>
    <property type="match status" value="1"/>
</dbReference>
<keyword evidence="2 4" id="KW-0378">Hydrolase</keyword>
<dbReference type="InterPro" id="IPR022398">
    <property type="entry name" value="Peptidase_S8_His-AS"/>
</dbReference>
<dbReference type="eggNOG" id="COG2931">
    <property type="taxonomic scope" value="Bacteria"/>
</dbReference>
<dbReference type="Proteomes" id="UP000023430">
    <property type="component" value="Unassembled WGS sequence"/>
</dbReference>
<feature type="active site" description="Charge relay system" evidence="4">
    <location>
        <position position="57"/>
    </location>
</feature>
<dbReference type="PROSITE" id="PS00330">
    <property type="entry name" value="HEMOLYSIN_CALCIUM"/>
    <property type="match status" value="4"/>
</dbReference>
<accession>X7F2S5</accession>
<feature type="compositionally biased region" description="Basic and acidic residues" evidence="5">
    <location>
        <begin position="716"/>
        <end position="726"/>
    </location>
</feature>
<keyword evidence="1 4" id="KW-0645">Protease</keyword>
<dbReference type="InterPro" id="IPR023828">
    <property type="entry name" value="Peptidase_S8_Ser-AS"/>
</dbReference>
<evidence type="ECO:0000256" key="4">
    <source>
        <dbReference type="PROSITE-ProRule" id="PRU01240"/>
    </source>
</evidence>
<dbReference type="InterPro" id="IPR001343">
    <property type="entry name" value="Hemolysn_Ca-bd"/>
</dbReference>
<proteinExistence type="inferred from homology"/>
<dbReference type="EMBL" id="JAME01000037">
    <property type="protein sequence ID" value="ETX27227.1"/>
    <property type="molecule type" value="Genomic_DNA"/>
</dbReference>
<dbReference type="GO" id="GO:0004252">
    <property type="term" value="F:serine-type endopeptidase activity"/>
    <property type="evidence" value="ECO:0007669"/>
    <property type="project" value="UniProtKB-UniRule"/>
</dbReference>
<dbReference type="Gene3D" id="2.150.10.10">
    <property type="entry name" value="Serralysin-like metalloprotease, C-terminal"/>
    <property type="match status" value="3"/>
</dbReference>
<dbReference type="AlphaFoldDB" id="X7F2S5"/>
<dbReference type="PROSITE" id="PS00137">
    <property type="entry name" value="SUBTILASE_HIS"/>
    <property type="match status" value="1"/>
</dbReference>
<dbReference type="OrthoDB" id="9795675at2"/>
<dbReference type="InterPro" id="IPR002884">
    <property type="entry name" value="P_dom"/>
</dbReference>
<dbReference type="Pfam" id="PF01483">
    <property type="entry name" value="P_proprotein"/>
    <property type="match status" value="1"/>
</dbReference>
<feature type="domain" description="P/Homo B" evidence="6">
    <location>
        <begin position="344"/>
        <end position="489"/>
    </location>
</feature>
<gene>
    <name evidence="7" type="ORF">RISW2_15005</name>
</gene>
<feature type="compositionally biased region" description="Basic and acidic residues" evidence="5">
    <location>
        <begin position="695"/>
        <end position="708"/>
    </location>
</feature>
<feature type="region of interest" description="Disordered" evidence="5">
    <location>
        <begin position="658"/>
        <end position="763"/>
    </location>
</feature>
<protein>
    <recommendedName>
        <fullName evidence="6">P/Homo B domain-containing protein</fullName>
    </recommendedName>
</protein>
<dbReference type="InterPro" id="IPR008979">
    <property type="entry name" value="Galactose-bd-like_sf"/>
</dbReference>
<dbReference type="PROSITE" id="PS00138">
    <property type="entry name" value="SUBTILASE_SER"/>
    <property type="match status" value="1"/>
</dbReference>
<feature type="compositionally biased region" description="Pro residues" evidence="5">
    <location>
        <begin position="677"/>
        <end position="687"/>
    </location>
</feature>
<dbReference type="SUPFAM" id="SSF49785">
    <property type="entry name" value="Galactose-binding domain-like"/>
    <property type="match status" value="1"/>
</dbReference>
<dbReference type="Pfam" id="PF00353">
    <property type="entry name" value="HemolysinCabind"/>
    <property type="match status" value="3"/>
</dbReference>
<dbReference type="Gene3D" id="3.40.50.200">
    <property type="entry name" value="Peptidase S8/S53 domain"/>
    <property type="match status" value="1"/>
</dbReference>
<reference evidence="7 8" key="1">
    <citation type="submission" date="2014-01" db="EMBL/GenBank/DDBJ databases">
        <title>Roseivivax isoporae LMG 25204 Genome Sequencing.</title>
        <authorList>
            <person name="Lai Q."/>
            <person name="Li G."/>
            <person name="Shao Z."/>
        </authorList>
    </citation>
    <scope>NUCLEOTIDE SEQUENCE [LARGE SCALE GENOMIC DNA]</scope>
    <source>
        <strain evidence="7 8">LMG 25204</strain>
    </source>
</reference>
<organism evidence="7 8">
    <name type="scientific">Roseivivax isoporae LMG 25204</name>
    <dbReference type="NCBI Taxonomy" id="1449351"/>
    <lineage>
        <taxon>Bacteria</taxon>
        <taxon>Pseudomonadati</taxon>
        <taxon>Pseudomonadota</taxon>
        <taxon>Alphaproteobacteria</taxon>
        <taxon>Rhodobacterales</taxon>
        <taxon>Roseobacteraceae</taxon>
        <taxon>Roseivivax</taxon>
    </lineage>
</organism>
<sequence length="866" mass="88512">MTARPAAPLTSVDQLVSDPHAFRSWFLESSTLSTVDIAVEAAWRDYTGRGVSVGVLDAQIDHTHDELAHAWDATRDWNFALGSGEVRVDPKTLADGHGTLVAGVIAAAGGNGRGSVGIAPGATLVGLGIDYSDPDVGDHVRAGLAAAAALDIVNNSWSFTRNFHDNFARPEMAASGETLRATATEGRDGLGTVIVFSAGNGGATGASNYHNYQNSPYVIAVGAVAPSGDAWEDTSLGANVLLSAPGRNVFTTLPNDRFASATGTSFAAPAVSAAVALMLEANPGLGYRDVQQILALSARRDILGQGAEAGLGWIETGIDTRNGGGGHFSDSFGFGYLDVHDAVRLAETWTAQRTAATLDTLAVDVPGGQDMVAGRTDHLVLEIAVGQAIAVEHVQLSLDFTWRMTGNLDIFLTSPAGTRVQLVYEHPGSAYIGTIRNFAFSSVATMGESGTGTWRVDIHNRDPSATEGGLPARGVLRGAELVLHGDTGGQADDLHVYTDEFGTLYADDRDRHVLADRDGGNDTINAAAVTGDSRIDLSGAGPSRIAGVALAIATPRAFEAVVSGDGNDTLLGHDGDNLLSAGRGDDVIHLGAGDDTLLGGAGADLLVVDARLDEVTLGRGGTALTLATADGRATVEGIETFRFADAVLGRDALLRAAGLPPGDPVPPGGGGGTGSPAPGPVTPPGPGMPMTRQTGTDRADVLRGDPGADHLAGAGGDDRLLGREGDDSLEGGTGDDVLRGGAGRDTLTGGAGEDKLSGEAGDDALDGGAGRDLLTGGAGADVFLFDLRDAGAFDVIADFDAGAGDRILLTGLDGRPAADMQFRAGEGAVFVAIETGGRRETLLKVVMDEARDLAVLQQDGDHLVLA</sequence>
<dbReference type="InterPro" id="IPR036852">
    <property type="entry name" value="Peptidase_S8/S53_dom_sf"/>
</dbReference>
<dbReference type="InterPro" id="IPR015500">
    <property type="entry name" value="Peptidase_S8_subtilisin-rel"/>
</dbReference>
<evidence type="ECO:0000256" key="1">
    <source>
        <dbReference type="ARBA" id="ARBA00022670"/>
    </source>
</evidence>
<feature type="active site" description="Charge relay system" evidence="4">
    <location>
        <position position="265"/>
    </location>
</feature>
<dbReference type="GO" id="GO:0012505">
    <property type="term" value="C:endomembrane system"/>
    <property type="evidence" value="ECO:0007669"/>
    <property type="project" value="UniProtKB-ARBA"/>
</dbReference>
<evidence type="ECO:0000313" key="8">
    <source>
        <dbReference type="Proteomes" id="UP000023430"/>
    </source>
</evidence>
<dbReference type="eggNOG" id="COG4935">
    <property type="taxonomic scope" value="Bacteria"/>
</dbReference>
<dbReference type="GO" id="GO:0016485">
    <property type="term" value="P:protein processing"/>
    <property type="evidence" value="ECO:0007669"/>
    <property type="project" value="TreeGrafter"/>
</dbReference>
<evidence type="ECO:0000256" key="3">
    <source>
        <dbReference type="ARBA" id="ARBA00022825"/>
    </source>
</evidence>
<dbReference type="PANTHER" id="PTHR42884">
    <property type="entry name" value="PROPROTEIN CONVERTASE SUBTILISIN/KEXIN-RELATED"/>
    <property type="match status" value="1"/>
</dbReference>
<keyword evidence="3 4" id="KW-0720">Serine protease</keyword>
<dbReference type="GO" id="GO:0016020">
    <property type="term" value="C:membrane"/>
    <property type="evidence" value="ECO:0007669"/>
    <property type="project" value="TreeGrafter"/>
</dbReference>
<evidence type="ECO:0000256" key="2">
    <source>
        <dbReference type="ARBA" id="ARBA00022801"/>
    </source>
</evidence>
<dbReference type="PRINTS" id="PR00313">
    <property type="entry name" value="CABNDNGRPT"/>
</dbReference>
<evidence type="ECO:0000259" key="6">
    <source>
        <dbReference type="PROSITE" id="PS51829"/>
    </source>
</evidence>
<dbReference type="PATRIC" id="fig|1449351.3.peg.3869"/>
<dbReference type="PROSITE" id="PS51892">
    <property type="entry name" value="SUBTILASE"/>
    <property type="match status" value="1"/>
</dbReference>
<dbReference type="GO" id="GO:0005509">
    <property type="term" value="F:calcium ion binding"/>
    <property type="evidence" value="ECO:0007669"/>
    <property type="project" value="InterPro"/>
</dbReference>
<dbReference type="GO" id="GO:0005737">
    <property type="term" value="C:cytoplasm"/>
    <property type="evidence" value="ECO:0007669"/>
    <property type="project" value="UniProtKB-ARBA"/>
</dbReference>
<dbReference type="PANTHER" id="PTHR42884:SF14">
    <property type="entry name" value="NEUROENDOCRINE CONVERTASE 1"/>
    <property type="match status" value="1"/>
</dbReference>
<dbReference type="InterPro" id="IPR018511">
    <property type="entry name" value="Hemolysin-typ_Ca-bd_CS"/>
</dbReference>
<keyword evidence="8" id="KW-1185">Reference proteome</keyword>
<dbReference type="STRING" id="1449351.RISW2_15005"/>
<evidence type="ECO:0000256" key="5">
    <source>
        <dbReference type="SAM" id="MobiDB-lite"/>
    </source>
</evidence>
<dbReference type="PRINTS" id="PR00723">
    <property type="entry name" value="SUBTILISIN"/>
</dbReference>
<comment type="similarity">
    <text evidence="4">Belongs to the peptidase S8 family.</text>
</comment>
<dbReference type="InterPro" id="IPR011049">
    <property type="entry name" value="Serralysin-like_metalloprot_C"/>
</dbReference>
<comment type="caution">
    <text evidence="7">The sequence shown here is derived from an EMBL/GenBank/DDBJ whole genome shotgun (WGS) entry which is preliminary data.</text>
</comment>
<dbReference type="InterPro" id="IPR000209">
    <property type="entry name" value="Peptidase_S8/S53_dom"/>
</dbReference>
<dbReference type="RefSeq" id="WP_051492165.1">
    <property type="nucleotide sequence ID" value="NZ_JAME01000037.1"/>
</dbReference>